<comment type="subcellular location">
    <subcellularLocation>
        <location evidence="1">Target cell</location>
        <location evidence="1">Target cell cytoplasm</location>
    </subcellularLocation>
</comment>
<evidence type="ECO:0000256" key="3">
    <source>
        <dbReference type="ARBA" id="ARBA00022913"/>
    </source>
</evidence>
<evidence type="ECO:0000256" key="2">
    <source>
        <dbReference type="ARBA" id="ARBA00022656"/>
    </source>
</evidence>
<evidence type="ECO:0000256" key="4">
    <source>
        <dbReference type="ARBA" id="ARBA00023026"/>
    </source>
</evidence>
<reference evidence="8" key="1">
    <citation type="submission" date="2021-06" db="EMBL/GenBank/DDBJ databases">
        <title>Updating the genus Pseudomonas: Description of 43 new species and partition of the Pseudomonas putida group.</title>
        <authorList>
            <person name="Girard L."/>
            <person name="Lood C."/>
            <person name="Vandamme P."/>
            <person name="Rokni-Zadeh H."/>
            <person name="van Noort V."/>
            <person name="Hofte M."/>
            <person name="Lavigne R."/>
            <person name="De Mot R."/>
        </authorList>
    </citation>
    <scope>NUCLEOTIDE SEQUENCE</scope>
    <source>
        <strain evidence="8">CMR12a</strain>
    </source>
</reference>
<protein>
    <submittedName>
        <fullName evidence="8">VENN motif pre-toxin domain-containing protein</fullName>
    </submittedName>
</protein>
<dbReference type="InterPro" id="IPR006914">
    <property type="entry name" value="VENN_dom"/>
</dbReference>
<evidence type="ECO:0000259" key="7">
    <source>
        <dbReference type="Pfam" id="PF18664"/>
    </source>
</evidence>
<feature type="domain" description="VENN motif-containing" evidence="6">
    <location>
        <begin position="13"/>
        <end position="62"/>
    </location>
</feature>
<evidence type="ECO:0000313" key="9">
    <source>
        <dbReference type="Proteomes" id="UP000693952"/>
    </source>
</evidence>
<evidence type="ECO:0000259" key="6">
    <source>
        <dbReference type="Pfam" id="PF04829"/>
    </source>
</evidence>
<gene>
    <name evidence="8" type="ORF">KSS89_01830</name>
</gene>
<dbReference type="Pfam" id="PF18664">
    <property type="entry name" value="CdiA_C_tRNase"/>
    <property type="match status" value="1"/>
</dbReference>
<proteinExistence type="predicted"/>
<keyword evidence="4" id="KW-0843">Virulence</keyword>
<dbReference type="EMBL" id="CP077074">
    <property type="protein sequence ID" value="QXH40986.1"/>
    <property type="molecule type" value="Genomic_DNA"/>
</dbReference>
<evidence type="ECO:0000313" key="8">
    <source>
        <dbReference type="EMBL" id="QXH40986.1"/>
    </source>
</evidence>
<dbReference type="InterPro" id="IPR041620">
    <property type="entry name" value="CdiA_C_tRNase"/>
</dbReference>
<sequence length="445" mass="47197">MITQQLYGTSDTSSLSEEQKQTVAALSTLAAGLAGGIAKGDSAGAIAGAGAGKNAVENNLLANKYGVDKLNEASLVALHEKLVAAKIGGMNDLQDKFSACAGDGGCERAVRNEYRQREKESGENLVALYQAGGLSQEELNLLFGKYARIMMEGAKEGQLSSGWGGILGDIYTLNGNDWTPIGTISNPYLALVRSSEQIAEWKKQGLSDEKIRELSLKDGVISSVLAPVDVNGVTNLLNNGASKEELIRFAMIAAFGRAASGSSKLSKVTDGSSGSGGQATKGPATPGRELTPVFKDTDTGLNAINPIVSNNRGRIQELGLDPDKGKLALHEGQAAVQLGNSLGGTLKRVDPPTVPGQKNPDFVFVDGPYAGKTVDFMWTDGTRSAQINKFFSNNASQNQKQLVDQIGKADIVPLDYRDLTPVNQSMVNLWIKNLTHEQQIKILIF</sequence>
<feature type="domain" description="CdiA C-terminal tRNase" evidence="7">
    <location>
        <begin position="330"/>
        <end position="444"/>
    </location>
</feature>
<dbReference type="Proteomes" id="UP000693952">
    <property type="component" value="Chromosome"/>
</dbReference>
<keyword evidence="9" id="KW-1185">Reference proteome</keyword>
<keyword evidence="2" id="KW-0800">Toxin</keyword>
<name>A0ABX8MNY8_9PSED</name>
<keyword evidence="3" id="KW-1266">Target cell cytoplasm</keyword>
<organism evidence="8 9">
    <name type="scientific">Pseudomonas sessilinigenes</name>
    <dbReference type="NCBI Taxonomy" id="658629"/>
    <lineage>
        <taxon>Bacteria</taxon>
        <taxon>Pseudomonadati</taxon>
        <taxon>Pseudomonadota</taxon>
        <taxon>Gammaproteobacteria</taxon>
        <taxon>Pseudomonadales</taxon>
        <taxon>Pseudomonadaceae</taxon>
        <taxon>Pseudomonas</taxon>
    </lineage>
</organism>
<dbReference type="CDD" id="cd20726">
    <property type="entry name" value="CDI_toxin_BpE479_tRNase-like"/>
    <property type="match status" value="1"/>
</dbReference>
<dbReference type="Pfam" id="PF04829">
    <property type="entry name" value="PT-VENN"/>
    <property type="match status" value="1"/>
</dbReference>
<accession>A0ABX8MNY8</accession>
<dbReference type="RefSeq" id="WP_178083947.1">
    <property type="nucleotide sequence ID" value="NZ_CP027706.1"/>
</dbReference>
<evidence type="ECO:0000256" key="5">
    <source>
        <dbReference type="SAM" id="MobiDB-lite"/>
    </source>
</evidence>
<feature type="region of interest" description="Disordered" evidence="5">
    <location>
        <begin position="263"/>
        <end position="296"/>
    </location>
</feature>
<evidence type="ECO:0000256" key="1">
    <source>
        <dbReference type="ARBA" id="ARBA00004219"/>
    </source>
</evidence>
<feature type="compositionally biased region" description="Polar residues" evidence="5">
    <location>
        <begin position="263"/>
        <end position="272"/>
    </location>
</feature>